<evidence type="ECO:0000313" key="2">
    <source>
        <dbReference type="EMBL" id="KIW36078.1"/>
    </source>
</evidence>
<dbReference type="Gene3D" id="3.20.20.80">
    <property type="entry name" value="Glycosidases"/>
    <property type="match status" value="1"/>
</dbReference>
<dbReference type="STRING" id="215243.A0A0D2CYG1"/>
<dbReference type="InterPro" id="IPR053183">
    <property type="entry name" value="ASL1"/>
</dbReference>
<dbReference type="Proteomes" id="UP000053342">
    <property type="component" value="Unassembled WGS sequence"/>
</dbReference>
<dbReference type="InterPro" id="IPR017853">
    <property type="entry name" value="GH"/>
</dbReference>
<accession>A0A0D2CYG1</accession>
<dbReference type="OrthoDB" id="43654at2759"/>
<evidence type="ECO:0000259" key="1">
    <source>
        <dbReference type="Pfam" id="PF11790"/>
    </source>
</evidence>
<feature type="domain" description="Asl1-like glycosyl hydrolase catalytic" evidence="1">
    <location>
        <begin position="64"/>
        <end position="290"/>
    </location>
</feature>
<dbReference type="GO" id="GO:0009277">
    <property type="term" value="C:fungal-type cell wall"/>
    <property type="evidence" value="ECO:0007669"/>
    <property type="project" value="TreeGrafter"/>
</dbReference>
<sequence length="296" mass="31800">MGSLYAHRLSGGPCASVEPPWINTTQALGVSWPDAPPISTNAVTTGLPTPLATATSDQISDKRGLSYNDPTLTAAFQGAMVTWGYDWTSRTGELPLEIEYVPMLWGLGGTSTWTSDATAAIEAGSRHLLSFNEPDIPTQANLSPDVAAVSHILYMNPLSDRAWIGSPAISNGVSDSQTMGIAWLEQFFKACNSSCVVDFVTFHWYSDASQLSDLQSHVENVASIASHNGIDTVWLTEFGVTGTEVDQESFLTSALAWLDEHDQVERYSYFMCGNGTLLDGSSLSGLGRIYSDGSPE</sequence>
<dbReference type="InterPro" id="IPR024655">
    <property type="entry name" value="Asl1_glyco_hydro_catalytic"/>
</dbReference>
<dbReference type="AlphaFoldDB" id="A0A0D2CYG1"/>
<name>A0A0D2CYG1_9EURO</name>
<dbReference type="GO" id="GO:0071966">
    <property type="term" value="P:fungal-type cell wall polysaccharide metabolic process"/>
    <property type="evidence" value="ECO:0007669"/>
    <property type="project" value="TreeGrafter"/>
</dbReference>
<dbReference type="PANTHER" id="PTHR34154">
    <property type="entry name" value="ALKALI-SENSITIVE LINKAGE PROTEIN 1"/>
    <property type="match status" value="1"/>
</dbReference>
<dbReference type="PANTHER" id="PTHR34154:SF10">
    <property type="entry name" value="ASL1-LIKE GLYCOSYL HYDROLASE CATALYTIC DOMAIN-CONTAINING PROTEIN"/>
    <property type="match status" value="1"/>
</dbReference>
<evidence type="ECO:0000313" key="3">
    <source>
        <dbReference type="Proteomes" id="UP000053342"/>
    </source>
</evidence>
<dbReference type="GeneID" id="27363694"/>
<organism evidence="2 3">
    <name type="scientific">Exophiala oligosperma</name>
    <dbReference type="NCBI Taxonomy" id="215243"/>
    <lineage>
        <taxon>Eukaryota</taxon>
        <taxon>Fungi</taxon>
        <taxon>Dikarya</taxon>
        <taxon>Ascomycota</taxon>
        <taxon>Pezizomycotina</taxon>
        <taxon>Eurotiomycetes</taxon>
        <taxon>Chaetothyriomycetidae</taxon>
        <taxon>Chaetothyriales</taxon>
        <taxon>Herpotrichiellaceae</taxon>
        <taxon>Exophiala</taxon>
    </lineage>
</organism>
<proteinExistence type="predicted"/>
<dbReference type="SUPFAM" id="SSF51445">
    <property type="entry name" value="(Trans)glycosidases"/>
    <property type="match status" value="1"/>
</dbReference>
<keyword evidence="3" id="KW-1185">Reference proteome</keyword>
<dbReference type="RefSeq" id="XP_016256294.1">
    <property type="nucleotide sequence ID" value="XM_016413328.1"/>
</dbReference>
<gene>
    <name evidence="2" type="ORF">PV06_11620</name>
</gene>
<reference evidence="2 3" key="1">
    <citation type="submission" date="2015-01" db="EMBL/GenBank/DDBJ databases">
        <title>The Genome Sequence of Exophiala oligosperma CBS72588.</title>
        <authorList>
            <consortium name="The Broad Institute Genomics Platform"/>
            <person name="Cuomo C."/>
            <person name="de Hoog S."/>
            <person name="Gorbushina A."/>
            <person name="Stielow B."/>
            <person name="Teixiera M."/>
            <person name="Abouelleil A."/>
            <person name="Chapman S.B."/>
            <person name="Priest M."/>
            <person name="Young S.K."/>
            <person name="Wortman J."/>
            <person name="Nusbaum C."/>
            <person name="Birren B."/>
        </authorList>
    </citation>
    <scope>NUCLEOTIDE SEQUENCE [LARGE SCALE GENOMIC DNA]</scope>
    <source>
        <strain evidence="2 3">CBS 72588</strain>
    </source>
</reference>
<dbReference type="VEuPathDB" id="FungiDB:PV06_11620"/>
<protein>
    <recommendedName>
        <fullName evidence="1">Asl1-like glycosyl hydrolase catalytic domain-containing protein</fullName>
    </recommendedName>
</protein>
<dbReference type="EMBL" id="KN847376">
    <property type="protein sequence ID" value="KIW36078.1"/>
    <property type="molecule type" value="Genomic_DNA"/>
</dbReference>
<dbReference type="HOGENOM" id="CLU_040908_4_0_1"/>
<dbReference type="Pfam" id="PF11790">
    <property type="entry name" value="Glyco_hydro_cc"/>
    <property type="match status" value="1"/>
</dbReference>